<keyword evidence="3" id="KW-1185">Reference proteome</keyword>
<sequence>MFKKTPSSKHYAKRPVLLTALALGLSLCAGVAQAQNWEDISPASQTMLRPLRGTWEQIPPLQRQQWLQHVPRLQNMNSSDRDNAQERMAEWASLSMRQRVQVEQRLKNEINDNADTRNQSWTRYLKFR</sequence>
<reference evidence="3" key="1">
    <citation type="submission" date="2018-07" db="EMBL/GenBank/DDBJ databases">
        <authorList>
            <person name="Kim H."/>
        </authorList>
    </citation>
    <scope>NUCLEOTIDE SEQUENCE [LARGE SCALE GENOMIC DNA]</scope>
    <source>
        <strain evidence="3">F02</strain>
    </source>
</reference>
<name>A0A345DC95_9BURK</name>
<organism evidence="2 3">
    <name type="scientific">Ephemeroptericola cinctiostellae</name>
    <dbReference type="NCBI Taxonomy" id="2268024"/>
    <lineage>
        <taxon>Bacteria</taxon>
        <taxon>Pseudomonadati</taxon>
        <taxon>Pseudomonadota</taxon>
        <taxon>Betaproteobacteria</taxon>
        <taxon>Burkholderiales</taxon>
        <taxon>Burkholderiaceae</taxon>
        <taxon>Ephemeroptericola</taxon>
    </lineage>
</organism>
<dbReference type="RefSeq" id="WP_157964386.1">
    <property type="nucleotide sequence ID" value="NZ_CP031124.1"/>
</dbReference>
<evidence type="ECO:0000313" key="2">
    <source>
        <dbReference type="EMBL" id="AXF85983.1"/>
    </source>
</evidence>
<keyword evidence="1" id="KW-0732">Signal</keyword>
<dbReference type="Pfam" id="PF11304">
    <property type="entry name" value="DUF3106"/>
    <property type="match status" value="1"/>
</dbReference>
<dbReference type="KEGG" id="hyf:DTO96_101723"/>
<dbReference type="EMBL" id="CP031124">
    <property type="protein sequence ID" value="AXF85983.1"/>
    <property type="molecule type" value="Genomic_DNA"/>
</dbReference>
<feature type="signal peptide" evidence="1">
    <location>
        <begin position="1"/>
        <end position="34"/>
    </location>
</feature>
<gene>
    <name evidence="2" type="ORF">DTO96_101723</name>
</gene>
<evidence type="ECO:0000256" key="1">
    <source>
        <dbReference type="SAM" id="SignalP"/>
    </source>
</evidence>
<accession>A0A345DC95</accession>
<evidence type="ECO:0008006" key="4">
    <source>
        <dbReference type="Google" id="ProtNLM"/>
    </source>
</evidence>
<evidence type="ECO:0000313" key="3">
    <source>
        <dbReference type="Proteomes" id="UP000252182"/>
    </source>
</evidence>
<dbReference type="Proteomes" id="UP000252182">
    <property type="component" value="Chromosome"/>
</dbReference>
<dbReference type="InterPro" id="IPR021455">
    <property type="entry name" value="DUF3106"/>
</dbReference>
<dbReference type="AlphaFoldDB" id="A0A345DC95"/>
<dbReference type="OrthoDB" id="9796567at2"/>
<proteinExistence type="predicted"/>
<protein>
    <recommendedName>
        <fullName evidence="4">DUF3106 domain-containing protein</fullName>
    </recommendedName>
</protein>
<feature type="chain" id="PRO_5016616866" description="DUF3106 domain-containing protein" evidence="1">
    <location>
        <begin position="35"/>
        <end position="128"/>
    </location>
</feature>